<gene>
    <name evidence="6" type="ORF">chiPu_0021286</name>
</gene>
<dbReference type="Proteomes" id="UP000287033">
    <property type="component" value="Unassembled WGS sequence"/>
</dbReference>
<evidence type="ECO:0000256" key="2">
    <source>
        <dbReference type="ARBA" id="ARBA00023130"/>
    </source>
</evidence>
<keyword evidence="3" id="KW-0675">Receptor</keyword>
<evidence type="ECO:0000259" key="5">
    <source>
        <dbReference type="Pfam" id="PF07686"/>
    </source>
</evidence>
<dbReference type="PANTHER" id="PTHR19367:SF18">
    <property type="entry name" value="T CELL RECEPTOR ALPHA VARIABLE 16"/>
    <property type="match status" value="1"/>
</dbReference>
<dbReference type="GO" id="GO:0002250">
    <property type="term" value="P:adaptive immune response"/>
    <property type="evidence" value="ECO:0007669"/>
    <property type="project" value="UniProtKB-KW"/>
</dbReference>
<protein>
    <recommendedName>
        <fullName evidence="5">Immunoglobulin V-set domain-containing protein</fullName>
    </recommendedName>
</protein>
<dbReference type="PANTHER" id="PTHR19367">
    <property type="entry name" value="T-CELL RECEPTOR ALPHA CHAIN V REGION"/>
    <property type="match status" value="1"/>
</dbReference>
<dbReference type="InterPro" id="IPR036179">
    <property type="entry name" value="Ig-like_dom_sf"/>
</dbReference>
<sequence length="113" mass="12396">MKGNSATIHFKYSISAAFYSVQVYRQDGRQSPTFLIDIPTSGDVFKAEGVGDRFSAVLDTSKSEGNFTVDKLQLSDSAVHYCGLRDTVTGNRGRLVQKYCHHSDEVNGLGLSE</sequence>
<proteinExistence type="predicted"/>
<comment type="caution">
    <text evidence="6">The sequence shown here is derived from an EMBL/GenBank/DDBJ whole genome shotgun (WGS) entry which is preliminary data.</text>
</comment>
<evidence type="ECO:0000256" key="3">
    <source>
        <dbReference type="ARBA" id="ARBA00023170"/>
    </source>
</evidence>
<evidence type="ECO:0000313" key="6">
    <source>
        <dbReference type="EMBL" id="GCC20152.1"/>
    </source>
</evidence>
<dbReference type="EMBL" id="BEZZ01003649">
    <property type="protein sequence ID" value="GCC20152.1"/>
    <property type="molecule type" value="Genomic_DNA"/>
</dbReference>
<keyword evidence="2" id="KW-0391">Immunity</keyword>
<dbReference type="STRING" id="137246.A0A401RPS8"/>
<keyword evidence="1" id="KW-0732">Signal</keyword>
<dbReference type="InterPro" id="IPR013783">
    <property type="entry name" value="Ig-like_fold"/>
</dbReference>
<keyword evidence="2" id="KW-1064">Adaptive immunity</keyword>
<accession>A0A401RPS8</accession>
<dbReference type="OrthoDB" id="9803478at2759"/>
<evidence type="ECO:0000256" key="4">
    <source>
        <dbReference type="ARBA" id="ARBA00023319"/>
    </source>
</evidence>
<dbReference type="Pfam" id="PF07686">
    <property type="entry name" value="V-set"/>
    <property type="match status" value="1"/>
</dbReference>
<reference evidence="6 7" key="1">
    <citation type="journal article" date="2018" name="Nat. Ecol. Evol.">
        <title>Shark genomes provide insights into elasmobranch evolution and the origin of vertebrates.</title>
        <authorList>
            <person name="Hara Y"/>
            <person name="Yamaguchi K"/>
            <person name="Onimaru K"/>
            <person name="Kadota M"/>
            <person name="Koyanagi M"/>
            <person name="Keeley SD"/>
            <person name="Tatsumi K"/>
            <person name="Tanaka K"/>
            <person name="Motone F"/>
            <person name="Kageyama Y"/>
            <person name="Nozu R"/>
            <person name="Adachi N"/>
            <person name="Nishimura O"/>
            <person name="Nakagawa R"/>
            <person name="Tanegashima C"/>
            <person name="Kiyatake I"/>
            <person name="Matsumoto R"/>
            <person name="Murakumo K"/>
            <person name="Nishida K"/>
            <person name="Terakita A"/>
            <person name="Kuratani S"/>
            <person name="Sato K"/>
            <person name="Hyodo S Kuraku.S."/>
        </authorList>
    </citation>
    <scope>NUCLEOTIDE SEQUENCE [LARGE SCALE GENOMIC DNA]</scope>
</reference>
<feature type="domain" description="Immunoglobulin V-set" evidence="5">
    <location>
        <begin position="3"/>
        <end position="92"/>
    </location>
</feature>
<dbReference type="Gene3D" id="2.60.40.10">
    <property type="entry name" value="Immunoglobulins"/>
    <property type="match status" value="1"/>
</dbReference>
<keyword evidence="4" id="KW-0393">Immunoglobulin domain</keyword>
<dbReference type="InterPro" id="IPR051287">
    <property type="entry name" value="TCR_variable_region"/>
</dbReference>
<dbReference type="AlphaFoldDB" id="A0A401RPS8"/>
<dbReference type="InterPro" id="IPR013106">
    <property type="entry name" value="Ig_V-set"/>
</dbReference>
<name>A0A401RPS8_CHIPU</name>
<keyword evidence="7" id="KW-1185">Reference proteome</keyword>
<dbReference type="SUPFAM" id="SSF48726">
    <property type="entry name" value="Immunoglobulin"/>
    <property type="match status" value="1"/>
</dbReference>
<organism evidence="6 7">
    <name type="scientific">Chiloscyllium punctatum</name>
    <name type="common">Brownbanded bambooshark</name>
    <name type="synonym">Hemiscyllium punctatum</name>
    <dbReference type="NCBI Taxonomy" id="137246"/>
    <lineage>
        <taxon>Eukaryota</taxon>
        <taxon>Metazoa</taxon>
        <taxon>Chordata</taxon>
        <taxon>Craniata</taxon>
        <taxon>Vertebrata</taxon>
        <taxon>Chondrichthyes</taxon>
        <taxon>Elasmobranchii</taxon>
        <taxon>Galeomorphii</taxon>
        <taxon>Galeoidea</taxon>
        <taxon>Orectolobiformes</taxon>
        <taxon>Hemiscylliidae</taxon>
        <taxon>Chiloscyllium</taxon>
    </lineage>
</organism>
<evidence type="ECO:0000313" key="7">
    <source>
        <dbReference type="Proteomes" id="UP000287033"/>
    </source>
</evidence>
<evidence type="ECO:0000256" key="1">
    <source>
        <dbReference type="ARBA" id="ARBA00022729"/>
    </source>
</evidence>